<feature type="chain" id="PRO_5005191556" description="10 kDa chaperonin" evidence="3">
    <location>
        <begin position="29"/>
        <end position="154"/>
    </location>
</feature>
<dbReference type="SMART" id="SM00883">
    <property type="entry name" value="Cpn10"/>
    <property type="match status" value="1"/>
</dbReference>
<dbReference type="PRINTS" id="PR00297">
    <property type="entry name" value="CHAPERONIN10"/>
</dbReference>
<accession>A0A0G4HKG9</accession>
<reference evidence="4" key="1">
    <citation type="submission" date="2014-11" db="EMBL/GenBank/DDBJ databases">
        <authorList>
            <person name="Otto D Thomas"/>
            <person name="Naeem Raeece"/>
        </authorList>
    </citation>
    <scope>NUCLEOTIDE SEQUENCE</scope>
</reference>
<dbReference type="InterPro" id="IPR011032">
    <property type="entry name" value="GroES-like_sf"/>
</dbReference>
<keyword evidence="3" id="KW-0732">Signal</keyword>
<dbReference type="AlphaFoldDB" id="A0A0G4HKG9"/>
<evidence type="ECO:0000256" key="2">
    <source>
        <dbReference type="RuleBase" id="RU003479"/>
    </source>
</evidence>
<dbReference type="InterPro" id="IPR020818">
    <property type="entry name" value="Chaperonin_GroES"/>
</dbReference>
<feature type="signal peptide" evidence="3">
    <location>
        <begin position="1"/>
        <end position="28"/>
    </location>
</feature>
<comment type="similarity">
    <text evidence="2">Belongs to the GroES chaperonin family.</text>
</comment>
<dbReference type="CDD" id="cd00320">
    <property type="entry name" value="cpn10"/>
    <property type="match status" value="1"/>
</dbReference>
<dbReference type="VEuPathDB" id="CryptoDB:Cvel_28417"/>
<dbReference type="Gene3D" id="2.30.33.40">
    <property type="entry name" value="GroES chaperonin"/>
    <property type="match status" value="1"/>
</dbReference>
<evidence type="ECO:0008006" key="5">
    <source>
        <dbReference type="Google" id="ProtNLM"/>
    </source>
</evidence>
<evidence type="ECO:0000256" key="1">
    <source>
        <dbReference type="ARBA" id="ARBA00023186"/>
    </source>
</evidence>
<sequence length="154" mass="17075">MNVRPSSCRLHSSLVVFSLLALVGQVAGFLPQRTSRPPHAGGATRTRVVYRLDGKPLSGPIEAFGDRILIRKIQNDRSEGGLWLSHLAQLDHKLNFGEVVSVGEGLFVPMDIKVGDFVLWKAEMDRGRQLDYNGEEHVMIFREQILAKVEGPAS</sequence>
<organism evidence="4">
    <name type="scientific">Chromera velia CCMP2878</name>
    <dbReference type="NCBI Taxonomy" id="1169474"/>
    <lineage>
        <taxon>Eukaryota</taxon>
        <taxon>Sar</taxon>
        <taxon>Alveolata</taxon>
        <taxon>Colpodellida</taxon>
        <taxon>Chromeraceae</taxon>
        <taxon>Chromera</taxon>
    </lineage>
</organism>
<proteinExistence type="inferred from homology"/>
<dbReference type="SUPFAM" id="SSF50129">
    <property type="entry name" value="GroES-like"/>
    <property type="match status" value="1"/>
</dbReference>
<evidence type="ECO:0000313" key="4">
    <source>
        <dbReference type="EMBL" id="CEM44546.1"/>
    </source>
</evidence>
<dbReference type="Pfam" id="PF00166">
    <property type="entry name" value="Cpn10"/>
    <property type="match status" value="1"/>
</dbReference>
<dbReference type="GO" id="GO:0005524">
    <property type="term" value="F:ATP binding"/>
    <property type="evidence" value="ECO:0007669"/>
    <property type="project" value="InterPro"/>
</dbReference>
<keyword evidence="1 2" id="KW-0143">Chaperone</keyword>
<protein>
    <recommendedName>
        <fullName evidence="5">10 kDa chaperonin</fullName>
    </recommendedName>
</protein>
<dbReference type="EMBL" id="CDMZ01002954">
    <property type="protein sequence ID" value="CEM44546.1"/>
    <property type="molecule type" value="Genomic_DNA"/>
</dbReference>
<gene>
    <name evidence="4" type="ORF">Cvel_28417</name>
</gene>
<dbReference type="InterPro" id="IPR037124">
    <property type="entry name" value="Chaperonin_GroES_sf"/>
</dbReference>
<name>A0A0G4HKG9_9ALVE</name>
<dbReference type="GO" id="GO:0044183">
    <property type="term" value="F:protein folding chaperone"/>
    <property type="evidence" value="ECO:0007669"/>
    <property type="project" value="InterPro"/>
</dbReference>
<dbReference type="PhylomeDB" id="A0A0G4HKG9"/>
<evidence type="ECO:0000256" key="3">
    <source>
        <dbReference type="SAM" id="SignalP"/>
    </source>
</evidence>